<name>A0AAD5TV85_9FUNG</name>
<dbReference type="EMBL" id="JADGJW010000954">
    <property type="protein sequence ID" value="KAJ3209191.1"/>
    <property type="molecule type" value="Genomic_DNA"/>
</dbReference>
<dbReference type="Proteomes" id="UP001211065">
    <property type="component" value="Unassembled WGS sequence"/>
</dbReference>
<protein>
    <submittedName>
        <fullName evidence="1">Uncharacterized protein</fullName>
    </submittedName>
</protein>
<evidence type="ECO:0000313" key="2">
    <source>
        <dbReference type="Proteomes" id="UP001211065"/>
    </source>
</evidence>
<accession>A0AAD5TV85</accession>
<feature type="non-terminal residue" evidence="1">
    <location>
        <position position="277"/>
    </location>
</feature>
<gene>
    <name evidence="1" type="ORF">HK099_008561</name>
</gene>
<reference evidence="1" key="1">
    <citation type="submission" date="2020-05" db="EMBL/GenBank/DDBJ databases">
        <title>Phylogenomic resolution of chytrid fungi.</title>
        <authorList>
            <person name="Stajich J.E."/>
            <person name="Amses K."/>
            <person name="Simmons R."/>
            <person name="Seto K."/>
            <person name="Myers J."/>
            <person name="Bonds A."/>
            <person name="Quandt C.A."/>
            <person name="Barry K."/>
            <person name="Liu P."/>
            <person name="Grigoriev I."/>
            <person name="Longcore J.E."/>
            <person name="James T.Y."/>
        </authorList>
    </citation>
    <scope>NUCLEOTIDE SEQUENCE</scope>
    <source>
        <strain evidence="1">JEL0476</strain>
    </source>
</reference>
<keyword evidence="2" id="KW-1185">Reference proteome</keyword>
<organism evidence="1 2">
    <name type="scientific">Clydaea vesicula</name>
    <dbReference type="NCBI Taxonomy" id="447962"/>
    <lineage>
        <taxon>Eukaryota</taxon>
        <taxon>Fungi</taxon>
        <taxon>Fungi incertae sedis</taxon>
        <taxon>Chytridiomycota</taxon>
        <taxon>Chytridiomycota incertae sedis</taxon>
        <taxon>Chytridiomycetes</taxon>
        <taxon>Lobulomycetales</taxon>
        <taxon>Lobulomycetaceae</taxon>
        <taxon>Clydaea</taxon>
    </lineage>
</organism>
<sequence length="277" mass="31363">MSIKLVDCYYSSSKSLLCGVLDLTCLNLTVNKLLSISLTLQGISLVCISDSHNEIYDTQKQLTFLLEYPLKVPDNIKDQVLLPFNISITKPMLPSISKEAAFRCGVIGEGSSELSVNYFLTAKVVLHELNNKSTEDVITTTEKIIINGKNRQDVKMCLNNQSFTLKNKADSLLRLNKKIFFPGEKVVLNVNIRNLKKLLKSSLKSFKSFKIKLIQECFLTLSSFEENVRYGRCNIFKLEERNLIKNNIEQIEIRLPESGNALPSGEMNNAWKGLIKF</sequence>
<proteinExistence type="predicted"/>
<comment type="caution">
    <text evidence="1">The sequence shown here is derived from an EMBL/GenBank/DDBJ whole genome shotgun (WGS) entry which is preliminary data.</text>
</comment>
<dbReference type="AlphaFoldDB" id="A0AAD5TV85"/>
<evidence type="ECO:0000313" key="1">
    <source>
        <dbReference type="EMBL" id="KAJ3209191.1"/>
    </source>
</evidence>